<dbReference type="Proteomes" id="UP000831701">
    <property type="component" value="Chromosome 8"/>
</dbReference>
<protein>
    <submittedName>
        <fullName evidence="1">Uncharacterized protein</fullName>
    </submittedName>
</protein>
<comment type="caution">
    <text evidence="1">The sequence shown here is derived from an EMBL/GenBank/DDBJ whole genome shotgun (WGS) entry which is preliminary data.</text>
</comment>
<organism evidence="1 2">
    <name type="scientific">Scortum barcoo</name>
    <name type="common">barcoo grunter</name>
    <dbReference type="NCBI Taxonomy" id="214431"/>
    <lineage>
        <taxon>Eukaryota</taxon>
        <taxon>Metazoa</taxon>
        <taxon>Chordata</taxon>
        <taxon>Craniata</taxon>
        <taxon>Vertebrata</taxon>
        <taxon>Euteleostomi</taxon>
        <taxon>Actinopterygii</taxon>
        <taxon>Neopterygii</taxon>
        <taxon>Teleostei</taxon>
        <taxon>Neoteleostei</taxon>
        <taxon>Acanthomorphata</taxon>
        <taxon>Eupercaria</taxon>
        <taxon>Centrarchiformes</taxon>
        <taxon>Terapontoidei</taxon>
        <taxon>Terapontidae</taxon>
        <taxon>Scortum</taxon>
    </lineage>
</organism>
<reference evidence="1" key="1">
    <citation type="submission" date="2022-04" db="EMBL/GenBank/DDBJ databases">
        <title>Jade perch genome.</title>
        <authorList>
            <person name="Chao B."/>
        </authorList>
    </citation>
    <scope>NUCLEOTIDE SEQUENCE</scope>
    <source>
        <strain evidence="1">CB-2022</strain>
    </source>
</reference>
<dbReference type="EMBL" id="CM041538">
    <property type="protein sequence ID" value="KAI3369147.1"/>
    <property type="molecule type" value="Genomic_DNA"/>
</dbReference>
<name>A0ACB8WME8_9TELE</name>
<keyword evidence="2" id="KW-1185">Reference proteome</keyword>
<evidence type="ECO:0000313" key="2">
    <source>
        <dbReference type="Proteomes" id="UP000831701"/>
    </source>
</evidence>
<proteinExistence type="predicted"/>
<accession>A0ACB8WME8</accession>
<gene>
    <name evidence="1" type="ORF">L3Q82_026106</name>
</gene>
<sequence>MERWERIGRMKRVEEEGGRVHKEKDEEEEITYNKDSAFNTIVPSKLVTKLRDLRTSAQQLNSALCDWILNFLTGRPQAVRMGSTTSSTLTLNTGAPRAVCSALCCTPCSRMTAWPPTAPTPSSNLLTTHDRHWPDHRRRRDGLQREVRALTSWCQDNNLQLNVSKTKELIVDFRRRQREEHAPLSINGTTVERVKQLQVPRGSHQ</sequence>
<evidence type="ECO:0000313" key="1">
    <source>
        <dbReference type="EMBL" id="KAI3369147.1"/>
    </source>
</evidence>